<proteinExistence type="predicted"/>
<dbReference type="InterPro" id="IPR013113">
    <property type="entry name" value="SIP_FAD-bd"/>
</dbReference>
<accession>A0A562V225</accession>
<organism evidence="2 3">
    <name type="scientific">Stackebrandtia albiflava</name>
    <dbReference type="NCBI Taxonomy" id="406432"/>
    <lineage>
        <taxon>Bacteria</taxon>
        <taxon>Bacillati</taxon>
        <taxon>Actinomycetota</taxon>
        <taxon>Actinomycetes</taxon>
        <taxon>Glycomycetales</taxon>
        <taxon>Glycomycetaceae</taxon>
        <taxon>Stackebrandtia</taxon>
    </lineage>
</organism>
<dbReference type="PANTHER" id="PTHR30157:SF0">
    <property type="entry name" value="NADPH-DEPENDENT FERRIC-CHELATE REDUCTASE"/>
    <property type="match status" value="1"/>
</dbReference>
<dbReference type="Proteomes" id="UP000321617">
    <property type="component" value="Unassembled WGS sequence"/>
</dbReference>
<feature type="domain" description="FAD-binding FR-type" evidence="1">
    <location>
        <begin position="13"/>
        <end position="146"/>
    </location>
</feature>
<dbReference type="Gene3D" id="3.40.50.80">
    <property type="entry name" value="Nucleotide-binding domain of ferredoxin-NADP reductase (FNR) module"/>
    <property type="match status" value="1"/>
</dbReference>
<protein>
    <submittedName>
        <fullName evidence="2">NADPH-dependent ferric siderophore reductase</fullName>
    </submittedName>
</protein>
<dbReference type="CDD" id="cd06193">
    <property type="entry name" value="siderophore_interacting"/>
    <property type="match status" value="1"/>
</dbReference>
<dbReference type="InterPro" id="IPR039374">
    <property type="entry name" value="SIP_fam"/>
</dbReference>
<dbReference type="Pfam" id="PF08021">
    <property type="entry name" value="FAD_binding_9"/>
    <property type="match status" value="1"/>
</dbReference>
<dbReference type="InterPro" id="IPR007037">
    <property type="entry name" value="SIP_rossman_dom"/>
</dbReference>
<gene>
    <name evidence="2" type="ORF">LX16_2669</name>
</gene>
<dbReference type="Pfam" id="PF04954">
    <property type="entry name" value="SIP"/>
    <property type="match status" value="1"/>
</dbReference>
<dbReference type="PROSITE" id="PS51384">
    <property type="entry name" value="FAD_FR"/>
    <property type="match status" value="1"/>
</dbReference>
<reference evidence="2 3" key="1">
    <citation type="journal article" date="2013" name="Stand. Genomic Sci.">
        <title>Genomic Encyclopedia of Type Strains, Phase I: The one thousand microbial genomes (KMG-I) project.</title>
        <authorList>
            <person name="Kyrpides N.C."/>
            <person name="Woyke T."/>
            <person name="Eisen J.A."/>
            <person name="Garrity G."/>
            <person name="Lilburn T.G."/>
            <person name="Beck B.J."/>
            <person name="Whitman W.B."/>
            <person name="Hugenholtz P."/>
            <person name="Klenk H.P."/>
        </authorList>
    </citation>
    <scope>NUCLEOTIDE SEQUENCE [LARGE SCALE GENOMIC DNA]</scope>
    <source>
        <strain evidence="2 3">DSM 45044</strain>
    </source>
</reference>
<dbReference type="InterPro" id="IPR039261">
    <property type="entry name" value="FNR_nucleotide-bd"/>
</dbReference>
<dbReference type="SUPFAM" id="SSF63380">
    <property type="entry name" value="Riboflavin synthase domain-like"/>
    <property type="match status" value="1"/>
</dbReference>
<dbReference type="InterPro" id="IPR017927">
    <property type="entry name" value="FAD-bd_FR_type"/>
</dbReference>
<dbReference type="PANTHER" id="PTHR30157">
    <property type="entry name" value="FERRIC REDUCTASE, NADPH-DEPENDENT"/>
    <property type="match status" value="1"/>
</dbReference>
<dbReference type="Gene3D" id="2.40.30.10">
    <property type="entry name" value="Translation factors"/>
    <property type="match status" value="1"/>
</dbReference>
<dbReference type="EMBL" id="VLLL01000006">
    <property type="protein sequence ID" value="TWJ11928.1"/>
    <property type="molecule type" value="Genomic_DNA"/>
</dbReference>
<sequence>MAARPSTTRPADPKVLTAELRRSHQISPHLRRVTLGGPGLADFRPLGHDQWFRFFFPREGQQTLALPTRTNALWYAQFLMTPKDRRPWVRNYTVRHYRPGDDPELDIDFVTHDDHAGPGARFAAEAPIGTTVGILDQGLIYQPDRPETHRLLVGDESALPAIAGIVASLPADARGDVFLELPCLDDVQELAAPEGVRVNWLFRHDDPDRVPGRLALEAVTTAAPPTTPPYVFIAGEQGLVTELRRHLVERSVPKSSISFTGYWRHGRAAPG</sequence>
<evidence type="ECO:0000313" key="3">
    <source>
        <dbReference type="Proteomes" id="UP000321617"/>
    </source>
</evidence>
<dbReference type="AlphaFoldDB" id="A0A562V225"/>
<evidence type="ECO:0000259" key="1">
    <source>
        <dbReference type="PROSITE" id="PS51384"/>
    </source>
</evidence>
<dbReference type="GO" id="GO:0016491">
    <property type="term" value="F:oxidoreductase activity"/>
    <property type="evidence" value="ECO:0007669"/>
    <property type="project" value="InterPro"/>
</dbReference>
<dbReference type="OrthoDB" id="9814826at2"/>
<dbReference type="InterPro" id="IPR017938">
    <property type="entry name" value="Riboflavin_synthase-like_b-brl"/>
</dbReference>
<name>A0A562V225_9ACTN</name>
<keyword evidence="3" id="KW-1185">Reference proteome</keyword>
<comment type="caution">
    <text evidence="2">The sequence shown here is derived from an EMBL/GenBank/DDBJ whole genome shotgun (WGS) entry which is preliminary data.</text>
</comment>
<dbReference type="RefSeq" id="WP_147138637.1">
    <property type="nucleotide sequence ID" value="NZ_BAABIJ010000002.1"/>
</dbReference>
<evidence type="ECO:0000313" key="2">
    <source>
        <dbReference type="EMBL" id="TWJ11928.1"/>
    </source>
</evidence>